<accession>A0ABV5RDI9</accession>
<evidence type="ECO:0000256" key="2">
    <source>
        <dbReference type="ARBA" id="ARBA00023326"/>
    </source>
</evidence>
<dbReference type="CDD" id="cd00063">
    <property type="entry name" value="FN3"/>
    <property type="match status" value="2"/>
</dbReference>
<dbReference type="Gene3D" id="2.60.40.10">
    <property type="entry name" value="Immunoglobulins"/>
    <property type="match status" value="2"/>
</dbReference>
<dbReference type="EMBL" id="JBHMCG010000115">
    <property type="protein sequence ID" value="MFB9575914.1"/>
    <property type="molecule type" value="Genomic_DNA"/>
</dbReference>
<feature type="chain" id="PRO_5047184084" evidence="4">
    <location>
        <begin position="36"/>
        <end position="331"/>
    </location>
</feature>
<dbReference type="PANTHER" id="PTHR46957">
    <property type="entry name" value="CYTOKINE RECEPTOR"/>
    <property type="match status" value="1"/>
</dbReference>
<evidence type="ECO:0000256" key="4">
    <source>
        <dbReference type="SAM" id="SignalP"/>
    </source>
</evidence>
<feature type="domain" description="Fibronectin type-III" evidence="5">
    <location>
        <begin position="137"/>
        <end position="227"/>
    </location>
</feature>
<dbReference type="SUPFAM" id="SSF49265">
    <property type="entry name" value="Fibronectin type III"/>
    <property type="match status" value="2"/>
</dbReference>
<dbReference type="InterPro" id="IPR050713">
    <property type="entry name" value="RTP_Phos/Ushers"/>
</dbReference>
<keyword evidence="1" id="KW-0326">Glycosidase</keyword>
<evidence type="ECO:0000256" key="1">
    <source>
        <dbReference type="ARBA" id="ARBA00023295"/>
    </source>
</evidence>
<protein>
    <submittedName>
        <fullName evidence="6">Fibronectin type III domain-containing protein</fullName>
    </submittedName>
</protein>
<dbReference type="InterPro" id="IPR013783">
    <property type="entry name" value="Ig-like_fold"/>
</dbReference>
<dbReference type="SMART" id="SM00060">
    <property type="entry name" value="FN3"/>
    <property type="match status" value="2"/>
</dbReference>
<evidence type="ECO:0000259" key="5">
    <source>
        <dbReference type="PROSITE" id="PS50853"/>
    </source>
</evidence>
<keyword evidence="4" id="KW-0732">Signal</keyword>
<dbReference type="PROSITE" id="PS51257">
    <property type="entry name" value="PROKAR_LIPOPROTEIN"/>
    <property type="match status" value="1"/>
</dbReference>
<keyword evidence="2" id="KW-0119">Carbohydrate metabolism</keyword>
<keyword evidence="2" id="KW-0624">Polysaccharide degradation</keyword>
<feature type="compositionally biased region" description="Polar residues" evidence="3">
    <location>
        <begin position="211"/>
        <end position="226"/>
    </location>
</feature>
<gene>
    <name evidence="6" type="ORF">ACFFTL_27420</name>
</gene>
<feature type="signal peptide" evidence="4">
    <location>
        <begin position="1"/>
        <end position="35"/>
    </location>
</feature>
<feature type="region of interest" description="Disordered" evidence="3">
    <location>
        <begin position="209"/>
        <end position="239"/>
    </location>
</feature>
<keyword evidence="1" id="KW-0378">Hydrolase</keyword>
<dbReference type="InterPro" id="IPR003961">
    <property type="entry name" value="FN3_dom"/>
</dbReference>
<reference evidence="6 7" key="1">
    <citation type="submission" date="2024-09" db="EMBL/GenBank/DDBJ databases">
        <authorList>
            <person name="Sun Q."/>
            <person name="Mori K."/>
        </authorList>
    </citation>
    <scope>NUCLEOTIDE SEQUENCE [LARGE SCALE GENOMIC DNA]</scope>
    <source>
        <strain evidence="6 7">JCM 3331</strain>
    </source>
</reference>
<dbReference type="InterPro" id="IPR036116">
    <property type="entry name" value="FN3_sf"/>
</dbReference>
<dbReference type="Proteomes" id="UP001589710">
    <property type="component" value="Unassembled WGS sequence"/>
</dbReference>
<dbReference type="Pfam" id="PF00041">
    <property type="entry name" value="fn3"/>
    <property type="match status" value="2"/>
</dbReference>
<evidence type="ECO:0000313" key="6">
    <source>
        <dbReference type="EMBL" id="MFB9575914.1"/>
    </source>
</evidence>
<keyword evidence="7" id="KW-1185">Reference proteome</keyword>
<name>A0ABV5RDI9_9ACTN</name>
<evidence type="ECO:0000313" key="7">
    <source>
        <dbReference type="Proteomes" id="UP001589710"/>
    </source>
</evidence>
<evidence type="ECO:0000256" key="3">
    <source>
        <dbReference type="SAM" id="MobiDB-lite"/>
    </source>
</evidence>
<feature type="domain" description="Fibronectin type-III" evidence="5">
    <location>
        <begin position="43"/>
        <end position="130"/>
    </location>
</feature>
<comment type="caution">
    <text evidence="6">The sequence shown here is derived from an EMBL/GenBank/DDBJ whole genome shotgun (WGS) entry which is preliminary data.</text>
</comment>
<dbReference type="RefSeq" id="WP_345511445.1">
    <property type="nucleotide sequence ID" value="NZ_BAAAXD010000011.1"/>
</dbReference>
<organism evidence="6 7">
    <name type="scientific">Streptomyces yanii</name>
    <dbReference type="NCBI Taxonomy" id="78510"/>
    <lineage>
        <taxon>Bacteria</taxon>
        <taxon>Bacillati</taxon>
        <taxon>Actinomycetota</taxon>
        <taxon>Actinomycetes</taxon>
        <taxon>Kitasatosporales</taxon>
        <taxon>Streptomycetaceae</taxon>
        <taxon>Streptomyces</taxon>
    </lineage>
</organism>
<dbReference type="PANTHER" id="PTHR46957:SF3">
    <property type="entry name" value="CYTOKINE RECEPTOR"/>
    <property type="match status" value="1"/>
</dbReference>
<sequence length="331" mass="34691">MEGKTVQRPHAHAALATSAALLLATLTACGGTADAADTQRPTAPGGVTAQAGSATSVHVMWNRSSDNKAITGYEVYRTGKQVTSVAATRQMTDVDGLTPSTAYTFTVRARDAAGNLSAPSRAVAVTTPAPAPADHGPPTRPVELRGTADGGRSATLSWGGSTDDVGVTSYDIYQEDSRIHSVPGTQTTAHLTGLRPGTVYTFTVRARDAADTSSPDSNDLDLTTPSAPGAPANTAPTELRTDSHVQGKEYVIDLDWKQPDTGGEIPAYQLFIDGRLTTTILWGGKPPKGRASYRLTVGDPRGTRYSMKIRAKLPDGKWGDFSARRTVVLGG</sequence>
<dbReference type="PROSITE" id="PS50853">
    <property type="entry name" value="FN3"/>
    <property type="match status" value="2"/>
</dbReference>
<proteinExistence type="predicted"/>